<comment type="subcellular location">
    <subcellularLocation>
        <location evidence="1">Cell envelope</location>
    </subcellularLocation>
</comment>
<accession>A0ABS5SGE3</accession>
<dbReference type="PANTHER" id="PTHR30633">
    <property type="entry name" value="CYTOCHROME C-552 RESPIRATORY NITRITE REDUCTASE"/>
    <property type="match status" value="1"/>
</dbReference>
<name>A0ABS5SGE3_9BACT</name>
<evidence type="ECO:0000256" key="4">
    <source>
        <dbReference type="ARBA" id="ARBA00022617"/>
    </source>
</evidence>
<feature type="chain" id="PRO_5046464996" description="nitrite reductase (cytochrome; ammonia-forming)" evidence="11">
    <location>
        <begin position="22"/>
        <end position="356"/>
    </location>
</feature>
<dbReference type="Proteomes" id="UP000756860">
    <property type="component" value="Unassembled WGS sequence"/>
</dbReference>
<dbReference type="RefSeq" id="WP_214176441.1">
    <property type="nucleotide sequence ID" value="NZ_JAHCVK010000010.1"/>
</dbReference>
<feature type="signal peptide" evidence="11">
    <location>
        <begin position="1"/>
        <end position="21"/>
    </location>
</feature>
<comment type="similarity">
    <text evidence="2">Belongs to the cytochrome c-552 family.</text>
</comment>
<gene>
    <name evidence="13" type="ORF">KI810_15390</name>
</gene>
<evidence type="ECO:0000256" key="8">
    <source>
        <dbReference type="ARBA" id="ARBA00023002"/>
    </source>
</evidence>
<dbReference type="EC" id="1.7.2.2" evidence="3"/>
<evidence type="ECO:0000256" key="10">
    <source>
        <dbReference type="ARBA" id="ARBA00049131"/>
    </source>
</evidence>
<evidence type="ECO:0000256" key="9">
    <source>
        <dbReference type="ARBA" id="ARBA00023004"/>
    </source>
</evidence>
<keyword evidence="6 11" id="KW-0732">Signal</keyword>
<dbReference type="PANTHER" id="PTHR30633:SF0">
    <property type="entry name" value="CYTOCHROME C-552"/>
    <property type="match status" value="1"/>
</dbReference>
<dbReference type="InterPro" id="IPR054337">
    <property type="entry name" value="Mtrc-MtrF-like_dom_II/IV"/>
</dbReference>
<organism evidence="13 14">
    <name type="scientific">Geomobilimonas luticola</name>
    <dbReference type="NCBI Taxonomy" id="1114878"/>
    <lineage>
        <taxon>Bacteria</taxon>
        <taxon>Pseudomonadati</taxon>
        <taxon>Thermodesulfobacteriota</taxon>
        <taxon>Desulfuromonadia</taxon>
        <taxon>Geobacterales</taxon>
        <taxon>Geobacteraceae</taxon>
        <taxon>Geomobilimonas</taxon>
    </lineage>
</organism>
<reference evidence="13 14" key="1">
    <citation type="submission" date="2021-05" db="EMBL/GenBank/DDBJ databases">
        <title>The draft genome of Geobacter luticola JCM 17780.</title>
        <authorList>
            <person name="Xu Z."/>
            <person name="Masuda Y."/>
            <person name="Itoh H."/>
            <person name="Senoo K."/>
        </authorList>
    </citation>
    <scope>NUCLEOTIDE SEQUENCE [LARGE SCALE GENOMIC DNA]</scope>
    <source>
        <strain evidence="13 14">JCM 17780</strain>
    </source>
</reference>
<keyword evidence="5" id="KW-0479">Metal-binding</keyword>
<evidence type="ECO:0000259" key="12">
    <source>
        <dbReference type="Pfam" id="PF22113"/>
    </source>
</evidence>
<dbReference type="InterPro" id="IPR003321">
    <property type="entry name" value="Cyt_c552"/>
</dbReference>
<evidence type="ECO:0000256" key="1">
    <source>
        <dbReference type="ARBA" id="ARBA00004196"/>
    </source>
</evidence>
<evidence type="ECO:0000256" key="6">
    <source>
        <dbReference type="ARBA" id="ARBA00022729"/>
    </source>
</evidence>
<dbReference type="SUPFAM" id="SSF48695">
    <property type="entry name" value="Multiheme cytochromes"/>
    <property type="match status" value="1"/>
</dbReference>
<dbReference type="InterPro" id="IPR036280">
    <property type="entry name" value="Multihaem_cyt_sf"/>
</dbReference>
<comment type="caution">
    <text evidence="13">The sequence shown here is derived from an EMBL/GenBank/DDBJ whole genome shotgun (WGS) entry which is preliminary data.</text>
</comment>
<dbReference type="Gene3D" id="3.90.10.10">
    <property type="entry name" value="Cytochrome C3"/>
    <property type="match status" value="1"/>
</dbReference>
<sequence length="356" mass="39152">MLKLATIICLFLLGSTVPLLAAGQNARPHIDRNSLPYGCGTCHVGFDFNSGGGSEGCVSCHGKSRPPREFVDSNAVLRDLESEFKKRYRHPTFDVRGVHKANEVLPEQNPRASRHADCVDCHNPHLTTQTNVFAGIKGKRVGNSVTEIVNEYDLCYLCHGDSLNLPGRATNKRAEFSVNNPSFHPVEGEGKNLAVISLLKPYREKKTDPGDVSVISCRDCHGSESSTSPRGPHGSANQYILVENFSTRDREPESATAYALCYRCHNRTSILGDESFRFHSQHIKGKVTVGMNNGTSCYTCHNSHGSVDAKYLIRFNRDIVSASSSGLLKFTEKGTSAFRGECYLTCHGVDHNPKSY</sequence>
<evidence type="ECO:0000313" key="14">
    <source>
        <dbReference type="Proteomes" id="UP000756860"/>
    </source>
</evidence>
<proteinExistence type="inferred from homology"/>
<dbReference type="EMBL" id="JAHCVK010000010">
    <property type="protein sequence ID" value="MBT0654435.1"/>
    <property type="molecule type" value="Genomic_DNA"/>
</dbReference>
<evidence type="ECO:0000256" key="11">
    <source>
        <dbReference type="SAM" id="SignalP"/>
    </source>
</evidence>
<keyword evidence="9" id="KW-0408">Iron</keyword>
<protein>
    <recommendedName>
        <fullName evidence="3">nitrite reductase (cytochrome; ammonia-forming)</fullName>
        <ecNumber evidence="3">1.7.2.2</ecNumber>
    </recommendedName>
</protein>
<evidence type="ECO:0000256" key="3">
    <source>
        <dbReference type="ARBA" id="ARBA00011887"/>
    </source>
</evidence>
<feature type="domain" description="Outer membrane cytochrome MtrC/MtrF-like" evidence="12">
    <location>
        <begin position="150"/>
        <end position="309"/>
    </location>
</feature>
<evidence type="ECO:0000256" key="2">
    <source>
        <dbReference type="ARBA" id="ARBA00009288"/>
    </source>
</evidence>
<comment type="catalytic activity">
    <reaction evidence="10">
        <text>6 Fe(III)-[cytochrome c] + NH4(+) + 2 H2O = 6 Fe(II)-[cytochrome c] + nitrite + 8 H(+)</text>
        <dbReference type="Rhea" id="RHEA:13089"/>
        <dbReference type="Rhea" id="RHEA-COMP:10350"/>
        <dbReference type="Rhea" id="RHEA-COMP:14399"/>
        <dbReference type="ChEBI" id="CHEBI:15377"/>
        <dbReference type="ChEBI" id="CHEBI:15378"/>
        <dbReference type="ChEBI" id="CHEBI:16301"/>
        <dbReference type="ChEBI" id="CHEBI:28938"/>
        <dbReference type="ChEBI" id="CHEBI:29033"/>
        <dbReference type="ChEBI" id="CHEBI:29034"/>
        <dbReference type="EC" id="1.7.2.2"/>
    </reaction>
</comment>
<evidence type="ECO:0000256" key="7">
    <source>
        <dbReference type="ARBA" id="ARBA00022837"/>
    </source>
</evidence>
<keyword evidence="4" id="KW-0349">Heme</keyword>
<keyword evidence="14" id="KW-1185">Reference proteome</keyword>
<evidence type="ECO:0000313" key="13">
    <source>
        <dbReference type="EMBL" id="MBT0654435.1"/>
    </source>
</evidence>
<evidence type="ECO:0000256" key="5">
    <source>
        <dbReference type="ARBA" id="ARBA00022723"/>
    </source>
</evidence>
<keyword evidence="7" id="KW-0106">Calcium</keyword>
<keyword evidence="8" id="KW-0560">Oxidoreductase</keyword>
<dbReference type="Pfam" id="PF22113">
    <property type="entry name" value="Mtrc-MtrF_II-IV_dom"/>
    <property type="match status" value="1"/>
</dbReference>